<dbReference type="EMBL" id="NTHN01000318">
    <property type="protein sequence ID" value="PBD17797.1"/>
    <property type="molecule type" value="Genomic_DNA"/>
</dbReference>
<dbReference type="RefSeq" id="WP_095883522.1">
    <property type="nucleotide sequence ID" value="NZ_NTHN02000004.1"/>
</dbReference>
<evidence type="ECO:0000313" key="3">
    <source>
        <dbReference type="Proteomes" id="UP000217448"/>
    </source>
</evidence>
<accession>A0A2A3JSL2</accession>
<sequence length="71" mass="7163">MIGMPAPPRLGAALNHLQARLNADGIGSGRIGPGVAKYAIILGANALRAEALAALETCEAIRAQGATPFGR</sequence>
<evidence type="ECO:0000313" key="2">
    <source>
        <dbReference type="EMBL" id="PBD17797.1"/>
    </source>
</evidence>
<name>A0A2A3JSL2_9RHOB</name>
<proteinExistence type="predicted"/>
<gene>
    <name evidence="1" type="ORF">CLG85_003265</name>
    <name evidence="2" type="ORF">CLG85_18165</name>
</gene>
<evidence type="ECO:0000313" key="1">
    <source>
        <dbReference type="EMBL" id="MCT4369413.1"/>
    </source>
</evidence>
<reference evidence="3" key="2">
    <citation type="submission" date="2023-07" db="EMBL/GenBank/DDBJ databases">
        <title>Yangia mangrovi SAOS 153D genome.</title>
        <authorList>
            <person name="Verma A."/>
            <person name="Pal Y."/>
            <person name="Sundharam S."/>
            <person name="Bisht B."/>
            <person name="Srinivasan K."/>
        </authorList>
    </citation>
    <scope>NUCLEOTIDE SEQUENCE [LARGE SCALE GENOMIC DNA]</scope>
    <source>
        <strain evidence="3">SAOS 153D</strain>
    </source>
</reference>
<reference evidence="2" key="1">
    <citation type="submission" date="2017-09" db="EMBL/GenBank/DDBJ databases">
        <title>Yangia sp. SAOS 153D whole genome sequencing.</title>
        <authorList>
            <person name="Verma A."/>
            <person name="Krishnamurthi S."/>
        </authorList>
    </citation>
    <scope>NUCLEOTIDE SEQUENCE [LARGE SCALE GENOMIC DNA]</scope>
    <source>
        <strain evidence="2">SAOS 153D</strain>
    </source>
</reference>
<protein>
    <submittedName>
        <fullName evidence="2">Uncharacterized protein</fullName>
    </submittedName>
</protein>
<dbReference type="EMBL" id="NTHN02000004">
    <property type="protein sequence ID" value="MCT4369413.1"/>
    <property type="molecule type" value="Genomic_DNA"/>
</dbReference>
<dbReference type="Proteomes" id="UP000217448">
    <property type="component" value="Unassembled WGS sequence"/>
</dbReference>
<reference evidence="1" key="3">
    <citation type="submission" date="2024-05" db="EMBL/GenBank/DDBJ databases">
        <title>Yangia mangrovi SAOS 153D genome.</title>
        <authorList>
            <person name="Verma A."/>
            <person name="Pal Y."/>
            <person name="Sundharam S."/>
            <person name="Bisht B."/>
            <person name="Srinivasan K."/>
        </authorList>
    </citation>
    <scope>NUCLEOTIDE SEQUENCE</scope>
    <source>
        <strain evidence="1">SAOS 153D</strain>
    </source>
</reference>
<keyword evidence="3" id="KW-1185">Reference proteome</keyword>
<organism evidence="2">
    <name type="scientific">Alloyangia mangrovi</name>
    <dbReference type="NCBI Taxonomy" id="1779329"/>
    <lineage>
        <taxon>Bacteria</taxon>
        <taxon>Pseudomonadati</taxon>
        <taxon>Pseudomonadota</taxon>
        <taxon>Alphaproteobacteria</taxon>
        <taxon>Rhodobacterales</taxon>
        <taxon>Roseobacteraceae</taxon>
        <taxon>Alloyangia</taxon>
    </lineage>
</organism>
<dbReference type="AlphaFoldDB" id="A0A2A3JSL2"/>
<comment type="caution">
    <text evidence="2">The sequence shown here is derived from an EMBL/GenBank/DDBJ whole genome shotgun (WGS) entry which is preliminary data.</text>
</comment>